<gene>
    <name evidence="9" type="ORF">WJX72_005424</name>
</gene>
<feature type="transmembrane region" description="Helical" evidence="6">
    <location>
        <begin position="285"/>
        <end position="308"/>
    </location>
</feature>
<reference evidence="9 10" key="1">
    <citation type="journal article" date="2024" name="Nat. Commun.">
        <title>Phylogenomics reveals the evolutionary origins of lichenization in chlorophyte algae.</title>
        <authorList>
            <person name="Puginier C."/>
            <person name="Libourel C."/>
            <person name="Otte J."/>
            <person name="Skaloud P."/>
            <person name="Haon M."/>
            <person name="Grisel S."/>
            <person name="Petersen M."/>
            <person name="Berrin J.G."/>
            <person name="Delaux P.M."/>
            <person name="Dal Grande F."/>
            <person name="Keller J."/>
        </authorList>
    </citation>
    <scope>NUCLEOTIDE SEQUENCE [LARGE SCALE GENOMIC DNA]</scope>
    <source>
        <strain evidence="9 10">SAG 2043</strain>
    </source>
</reference>
<evidence type="ECO:0000256" key="3">
    <source>
        <dbReference type="ARBA" id="ARBA00022729"/>
    </source>
</evidence>
<feature type="domain" description="CAND6/7 N-terminal" evidence="8">
    <location>
        <begin position="8"/>
        <end position="88"/>
    </location>
</feature>
<evidence type="ECO:0000256" key="2">
    <source>
        <dbReference type="ARBA" id="ARBA00022692"/>
    </source>
</evidence>
<feature type="transmembrane region" description="Helical" evidence="6">
    <location>
        <begin position="107"/>
        <end position="127"/>
    </location>
</feature>
<evidence type="ECO:0000259" key="8">
    <source>
        <dbReference type="Pfam" id="PF21904"/>
    </source>
</evidence>
<feature type="transmembrane region" description="Helical" evidence="6">
    <location>
        <begin position="210"/>
        <end position="228"/>
    </location>
</feature>
<name>A0AAW1Q797_9CHLO</name>
<feature type="transmembrane region" description="Helical" evidence="6">
    <location>
        <begin position="244"/>
        <end position="264"/>
    </location>
</feature>
<comment type="subcellular location">
    <subcellularLocation>
        <location evidence="1">Membrane</location>
        <topology evidence="1">Multi-pass membrane protein</topology>
    </subcellularLocation>
</comment>
<dbReference type="Proteomes" id="UP001489004">
    <property type="component" value="Unassembled WGS sequence"/>
</dbReference>
<comment type="caution">
    <text evidence="9">The sequence shown here is derived from an EMBL/GenBank/DDBJ whole genome shotgun (WGS) entry which is preliminary data.</text>
</comment>
<feature type="transmembrane region" description="Helical" evidence="6">
    <location>
        <begin position="172"/>
        <end position="198"/>
    </location>
</feature>
<evidence type="ECO:0000259" key="7">
    <source>
        <dbReference type="Pfam" id="PF06814"/>
    </source>
</evidence>
<organism evidence="9 10">
    <name type="scientific">[Myrmecia] bisecta</name>
    <dbReference type="NCBI Taxonomy" id="41462"/>
    <lineage>
        <taxon>Eukaryota</taxon>
        <taxon>Viridiplantae</taxon>
        <taxon>Chlorophyta</taxon>
        <taxon>core chlorophytes</taxon>
        <taxon>Trebouxiophyceae</taxon>
        <taxon>Trebouxiales</taxon>
        <taxon>Trebouxiaceae</taxon>
        <taxon>Myrmecia</taxon>
    </lineage>
</organism>
<evidence type="ECO:0000256" key="6">
    <source>
        <dbReference type="SAM" id="Phobius"/>
    </source>
</evidence>
<dbReference type="GO" id="GO:0016020">
    <property type="term" value="C:membrane"/>
    <property type="evidence" value="ECO:0007669"/>
    <property type="project" value="UniProtKB-SubCell"/>
</dbReference>
<accession>A0AAW1Q797</accession>
<evidence type="ECO:0000256" key="4">
    <source>
        <dbReference type="ARBA" id="ARBA00022989"/>
    </source>
</evidence>
<keyword evidence="2 6" id="KW-0812">Transmembrane</keyword>
<dbReference type="PANTHER" id="PTHR21229">
    <property type="entry name" value="LUNG SEVEN TRANSMEMBRANE RECEPTOR"/>
    <property type="match status" value="1"/>
</dbReference>
<proteinExistence type="predicted"/>
<dbReference type="InterPro" id="IPR053937">
    <property type="entry name" value="GOST_TM"/>
</dbReference>
<evidence type="ECO:0000313" key="9">
    <source>
        <dbReference type="EMBL" id="KAK9816823.1"/>
    </source>
</evidence>
<evidence type="ECO:0000256" key="1">
    <source>
        <dbReference type="ARBA" id="ARBA00004141"/>
    </source>
</evidence>
<evidence type="ECO:0000256" key="5">
    <source>
        <dbReference type="ARBA" id="ARBA00023136"/>
    </source>
</evidence>
<feature type="domain" description="GOST seven transmembrane" evidence="7">
    <location>
        <begin position="105"/>
        <end position="346"/>
    </location>
</feature>
<dbReference type="PANTHER" id="PTHR21229:SF2">
    <property type="entry name" value="RE59932P"/>
    <property type="match status" value="1"/>
</dbReference>
<dbReference type="GO" id="GO:0005794">
    <property type="term" value="C:Golgi apparatus"/>
    <property type="evidence" value="ECO:0007669"/>
    <property type="project" value="TreeGrafter"/>
</dbReference>
<dbReference type="Pfam" id="PF21904">
    <property type="entry name" value="CAND6-7_N"/>
    <property type="match status" value="1"/>
</dbReference>
<dbReference type="InterPro" id="IPR009637">
    <property type="entry name" value="GPR107/GPR108-like"/>
</dbReference>
<sequence length="364" mass="41420">MTTSEAEAQLEVDLSHVECALDAENVVKLFTFDKVEEDRKAGKPEGTVFTGELKELITDYQGGEFSLFFVNCQAPTVVSFDIRVSLYNVRNGVMDYLSVGEGTLPTMYMVLFVLFCMSAALWSAVVVKARANAHRIHIFMIILVAFKSLTLLSQAGMYHLIRIHGHPEGWNIAFYVFTFMRGILFFSVVVLVGTGWSYMKPLLAEKEKRILMVVIPLQVFAEVAIIILDENTPASRSWFTWRDILHLVDIICCCAILFPIVWSIKHLREASQSDGKAARSLVKLTLFRQFYVMVVSYIYFTRIVVYLLKSTMPFQYVWISDAAGELATLAFYVMTGLKFRPHANNPYFLVNDSDIDPQELARYV</sequence>
<evidence type="ECO:0000313" key="10">
    <source>
        <dbReference type="Proteomes" id="UP001489004"/>
    </source>
</evidence>
<dbReference type="Pfam" id="PF06814">
    <property type="entry name" value="GOST_TM"/>
    <property type="match status" value="1"/>
</dbReference>
<dbReference type="InterPro" id="IPR054103">
    <property type="entry name" value="CAND6-7_N"/>
</dbReference>
<dbReference type="EMBL" id="JALJOR010000005">
    <property type="protein sequence ID" value="KAK9816823.1"/>
    <property type="molecule type" value="Genomic_DNA"/>
</dbReference>
<keyword evidence="3" id="KW-0732">Signal</keyword>
<keyword evidence="10" id="KW-1185">Reference proteome</keyword>
<protein>
    <submittedName>
        <fullName evidence="9">Uncharacterized protein</fullName>
    </submittedName>
</protein>
<dbReference type="AlphaFoldDB" id="A0AAW1Q797"/>
<keyword evidence="5 6" id="KW-0472">Membrane</keyword>
<feature type="transmembrane region" description="Helical" evidence="6">
    <location>
        <begin position="139"/>
        <end position="160"/>
    </location>
</feature>
<keyword evidence="4 6" id="KW-1133">Transmembrane helix</keyword>